<dbReference type="PANTHER" id="PTHR10890:SF3">
    <property type="entry name" value="CYSTEINE--TRNA LIGASE, CYTOPLASMIC"/>
    <property type="match status" value="1"/>
</dbReference>
<feature type="binding site" evidence="9">
    <location>
        <position position="29"/>
    </location>
    <ligand>
        <name>Zn(2+)</name>
        <dbReference type="ChEBI" id="CHEBI:29105"/>
    </ligand>
</feature>
<dbReference type="InterPro" id="IPR024909">
    <property type="entry name" value="Cys-tRNA/MSH_ligase"/>
</dbReference>
<keyword evidence="2 9" id="KW-0436">Ligase</keyword>
<keyword evidence="9" id="KW-0963">Cytoplasm</keyword>
<evidence type="ECO:0000256" key="5">
    <source>
        <dbReference type="ARBA" id="ARBA00022833"/>
    </source>
</evidence>
<dbReference type="SUPFAM" id="SSF47323">
    <property type="entry name" value="Anticodon-binding domain of a subclass of class I aminoacyl-tRNA synthetases"/>
    <property type="match status" value="1"/>
</dbReference>
<sequence length="469" mass="54587">MDLRIYNTLSRQKETFKSLKKNWVSFYHCGPTVYWTQHLGNLRGMFCADIVVRVLKYLGYQVRHVRNYTDVGHLTGDHDKGEDKIEKSARREKISPQEIAHKYIRIFEDDTQELNLLEPTFKPRATQSIDDIIKMVRVLLDKDYAYATDLAVYFNVSKFKNYNQLSGQKPEEKLRGAGRAKVSDPQKKQPTDFALWFFKAGRHKNALQYWDSPFKSSLVKNGQGFPGWHIECSVMAQKYLGRTIDLHMGGIEHIPVHHTNEIAQSESANGVKFVNYWLHNEHLLFNNQKMAKSEGIFFTLDQVKEKGFSPLALRYLFLQAHYRSKQSFSWPLMGAAQKGFLRLVEQVKEMGRQAGKINPIYQKKFIEKISDDFNSPQAFSLVQKLLKSDLPSQDKRATLLDFDQVFGLKLAQIGKEKTDVPSEIKKLVDQREQARQEKNWVKADQFRKEIEKKKYKIEDTKKGPKLSPR</sequence>
<dbReference type="AlphaFoldDB" id="A0A2M7BVC1"/>
<dbReference type="Proteomes" id="UP000229894">
    <property type="component" value="Unassembled WGS sequence"/>
</dbReference>
<keyword evidence="3 9" id="KW-0479">Metal-binding</keyword>
<evidence type="ECO:0000313" key="12">
    <source>
        <dbReference type="Proteomes" id="UP000229894"/>
    </source>
</evidence>
<dbReference type="InterPro" id="IPR014729">
    <property type="entry name" value="Rossmann-like_a/b/a_fold"/>
</dbReference>
<comment type="caution">
    <text evidence="11">The sequence shown here is derived from an EMBL/GenBank/DDBJ whole genome shotgun (WGS) entry which is preliminary data.</text>
</comment>
<dbReference type="InterPro" id="IPR015803">
    <property type="entry name" value="Cys-tRNA-ligase"/>
</dbReference>
<evidence type="ECO:0000256" key="4">
    <source>
        <dbReference type="ARBA" id="ARBA00022741"/>
    </source>
</evidence>
<comment type="subcellular location">
    <subcellularLocation>
        <location evidence="9">Cytoplasm</location>
    </subcellularLocation>
</comment>
<evidence type="ECO:0000256" key="3">
    <source>
        <dbReference type="ARBA" id="ARBA00022723"/>
    </source>
</evidence>
<evidence type="ECO:0000256" key="9">
    <source>
        <dbReference type="HAMAP-Rule" id="MF_00041"/>
    </source>
</evidence>
<evidence type="ECO:0000256" key="1">
    <source>
        <dbReference type="ARBA" id="ARBA00011245"/>
    </source>
</evidence>
<feature type="domain" description="tRNA synthetases class I catalytic" evidence="10">
    <location>
        <begin position="16"/>
        <end position="336"/>
    </location>
</feature>
<evidence type="ECO:0000256" key="7">
    <source>
        <dbReference type="ARBA" id="ARBA00022917"/>
    </source>
</evidence>
<feature type="short sequence motif" description="'HIGH' region" evidence="9">
    <location>
        <begin position="31"/>
        <end position="41"/>
    </location>
</feature>
<reference evidence="12" key="1">
    <citation type="submission" date="2017-09" db="EMBL/GenBank/DDBJ databases">
        <title>Depth-based differentiation of microbial function through sediment-hosted aquifers and enrichment of novel symbionts in the deep terrestrial subsurface.</title>
        <authorList>
            <person name="Probst A.J."/>
            <person name="Ladd B."/>
            <person name="Jarett J.K."/>
            <person name="Geller-Mcgrath D.E."/>
            <person name="Sieber C.M.K."/>
            <person name="Emerson J.B."/>
            <person name="Anantharaman K."/>
            <person name="Thomas B.C."/>
            <person name="Malmstrom R."/>
            <person name="Stieglmeier M."/>
            <person name="Klingl A."/>
            <person name="Woyke T."/>
            <person name="Ryan C.M."/>
            <person name="Banfield J.F."/>
        </authorList>
    </citation>
    <scope>NUCLEOTIDE SEQUENCE [LARGE SCALE GENOMIC DNA]</scope>
</reference>
<feature type="binding site" evidence="9">
    <location>
        <position position="257"/>
    </location>
    <ligand>
        <name>Zn(2+)</name>
        <dbReference type="ChEBI" id="CHEBI:29105"/>
    </ligand>
</feature>
<dbReference type="SUPFAM" id="SSF52374">
    <property type="entry name" value="Nucleotidylyl transferase"/>
    <property type="match status" value="1"/>
</dbReference>
<gene>
    <name evidence="9" type="primary">cysS</name>
    <name evidence="11" type="ORF">COS49_00035</name>
</gene>
<evidence type="ECO:0000256" key="2">
    <source>
        <dbReference type="ARBA" id="ARBA00022598"/>
    </source>
</evidence>
<dbReference type="GO" id="GO:0005524">
    <property type="term" value="F:ATP binding"/>
    <property type="evidence" value="ECO:0007669"/>
    <property type="project" value="UniProtKB-UniRule"/>
</dbReference>
<comment type="cofactor">
    <cofactor evidence="9">
        <name>Zn(2+)</name>
        <dbReference type="ChEBI" id="CHEBI:29105"/>
    </cofactor>
    <text evidence="9">Binds 1 zinc ion per subunit.</text>
</comment>
<dbReference type="InterPro" id="IPR009080">
    <property type="entry name" value="tRNAsynth_Ia_anticodon-bd"/>
</dbReference>
<keyword evidence="6 9" id="KW-0067">ATP-binding</keyword>
<accession>A0A2M7BVC1</accession>
<comment type="subunit">
    <text evidence="1 9">Monomer.</text>
</comment>
<dbReference type="GO" id="GO:0004817">
    <property type="term" value="F:cysteine-tRNA ligase activity"/>
    <property type="evidence" value="ECO:0007669"/>
    <property type="project" value="UniProtKB-UniRule"/>
</dbReference>
<dbReference type="Gene3D" id="3.40.50.620">
    <property type="entry name" value="HUPs"/>
    <property type="match status" value="1"/>
</dbReference>
<keyword evidence="5 9" id="KW-0862">Zinc</keyword>
<name>A0A2M7BVC1_9BACT</name>
<dbReference type="HAMAP" id="MF_00041">
    <property type="entry name" value="Cys_tRNA_synth"/>
    <property type="match status" value="1"/>
</dbReference>
<proteinExistence type="inferred from homology"/>
<dbReference type="GO" id="GO:0008270">
    <property type="term" value="F:zinc ion binding"/>
    <property type="evidence" value="ECO:0007669"/>
    <property type="project" value="UniProtKB-UniRule"/>
</dbReference>
<evidence type="ECO:0000313" key="11">
    <source>
        <dbReference type="EMBL" id="PIV10514.1"/>
    </source>
</evidence>
<dbReference type="NCBIfam" id="TIGR00435">
    <property type="entry name" value="cysS"/>
    <property type="match status" value="1"/>
</dbReference>
<dbReference type="InterPro" id="IPR032678">
    <property type="entry name" value="tRNA-synt_1_cat_dom"/>
</dbReference>
<comment type="catalytic activity">
    <reaction evidence="9">
        <text>tRNA(Cys) + L-cysteine + ATP = L-cysteinyl-tRNA(Cys) + AMP + diphosphate</text>
        <dbReference type="Rhea" id="RHEA:17773"/>
        <dbReference type="Rhea" id="RHEA-COMP:9661"/>
        <dbReference type="Rhea" id="RHEA-COMP:9679"/>
        <dbReference type="ChEBI" id="CHEBI:30616"/>
        <dbReference type="ChEBI" id="CHEBI:33019"/>
        <dbReference type="ChEBI" id="CHEBI:35235"/>
        <dbReference type="ChEBI" id="CHEBI:78442"/>
        <dbReference type="ChEBI" id="CHEBI:78517"/>
        <dbReference type="ChEBI" id="CHEBI:456215"/>
        <dbReference type="EC" id="6.1.1.16"/>
    </reaction>
</comment>
<evidence type="ECO:0000256" key="8">
    <source>
        <dbReference type="ARBA" id="ARBA00023146"/>
    </source>
</evidence>
<dbReference type="PANTHER" id="PTHR10890">
    <property type="entry name" value="CYSTEINYL-TRNA SYNTHETASE"/>
    <property type="match status" value="1"/>
</dbReference>
<dbReference type="Pfam" id="PF01406">
    <property type="entry name" value="tRNA-synt_1e"/>
    <property type="match status" value="1"/>
</dbReference>
<evidence type="ECO:0000259" key="10">
    <source>
        <dbReference type="Pfam" id="PF01406"/>
    </source>
</evidence>
<dbReference type="EC" id="6.1.1.16" evidence="9"/>
<dbReference type="GO" id="GO:0006423">
    <property type="term" value="P:cysteinyl-tRNA aminoacylation"/>
    <property type="evidence" value="ECO:0007669"/>
    <property type="project" value="UniProtKB-UniRule"/>
</dbReference>
<keyword evidence="4 9" id="KW-0547">Nucleotide-binding</keyword>
<feature type="short sequence motif" description="'KMSKS' region" evidence="9">
    <location>
        <begin position="289"/>
        <end position="293"/>
    </location>
</feature>
<feature type="binding site" evidence="9">
    <location>
        <position position="232"/>
    </location>
    <ligand>
        <name>Zn(2+)</name>
        <dbReference type="ChEBI" id="CHEBI:29105"/>
    </ligand>
</feature>
<feature type="binding site" evidence="9">
    <location>
        <position position="292"/>
    </location>
    <ligand>
        <name>ATP</name>
        <dbReference type="ChEBI" id="CHEBI:30616"/>
    </ligand>
</feature>
<dbReference type="CDD" id="cd00672">
    <property type="entry name" value="CysRS_core"/>
    <property type="match status" value="1"/>
</dbReference>
<protein>
    <recommendedName>
        <fullName evidence="9">Cysteine--tRNA ligase</fullName>
        <ecNumber evidence="9">6.1.1.16</ecNumber>
    </recommendedName>
    <alternativeName>
        <fullName evidence="9">Cysteinyl-tRNA synthetase</fullName>
        <shortName evidence="9">CysRS</shortName>
    </alternativeName>
</protein>
<keyword evidence="7 9" id="KW-0648">Protein biosynthesis</keyword>
<evidence type="ECO:0000256" key="6">
    <source>
        <dbReference type="ARBA" id="ARBA00022840"/>
    </source>
</evidence>
<organism evidence="11 12">
    <name type="scientific">Candidatus Portnoybacteria bacterium CG03_land_8_20_14_0_80_41_10</name>
    <dbReference type="NCBI Taxonomy" id="1974808"/>
    <lineage>
        <taxon>Bacteria</taxon>
        <taxon>Candidatus Portnoyibacteriota</taxon>
    </lineage>
</organism>
<dbReference type="PRINTS" id="PR00983">
    <property type="entry name" value="TRNASYNTHCYS"/>
</dbReference>
<dbReference type="Gene3D" id="1.20.120.1910">
    <property type="entry name" value="Cysteine-tRNA ligase, C-terminal anti-codon recognition domain"/>
    <property type="match status" value="1"/>
</dbReference>
<dbReference type="GO" id="GO:0005829">
    <property type="term" value="C:cytosol"/>
    <property type="evidence" value="ECO:0007669"/>
    <property type="project" value="TreeGrafter"/>
</dbReference>
<feature type="binding site" evidence="9">
    <location>
        <position position="261"/>
    </location>
    <ligand>
        <name>Zn(2+)</name>
        <dbReference type="ChEBI" id="CHEBI:29105"/>
    </ligand>
</feature>
<dbReference type="EMBL" id="PEUX01000001">
    <property type="protein sequence ID" value="PIV10514.1"/>
    <property type="molecule type" value="Genomic_DNA"/>
</dbReference>
<comment type="similarity">
    <text evidence="9">Belongs to the class-I aminoacyl-tRNA synthetase family.</text>
</comment>
<keyword evidence="8 9" id="KW-0030">Aminoacyl-tRNA synthetase</keyword>